<gene>
    <name evidence="2" type="ORF">KTT_20000</name>
</gene>
<evidence type="ECO:0000313" key="3">
    <source>
        <dbReference type="Proteomes" id="UP000287352"/>
    </source>
</evidence>
<dbReference type="EMBL" id="BIFR01000001">
    <property type="protein sequence ID" value="GCE12141.1"/>
    <property type="molecule type" value="Genomic_DNA"/>
</dbReference>
<evidence type="ECO:0000313" key="2">
    <source>
        <dbReference type="EMBL" id="GCE12141.1"/>
    </source>
</evidence>
<organism evidence="2 3">
    <name type="scientific">Tengunoibacter tsumagoiensis</name>
    <dbReference type="NCBI Taxonomy" id="2014871"/>
    <lineage>
        <taxon>Bacteria</taxon>
        <taxon>Bacillati</taxon>
        <taxon>Chloroflexota</taxon>
        <taxon>Ktedonobacteria</taxon>
        <taxon>Ktedonobacterales</taxon>
        <taxon>Dictyobacteraceae</taxon>
        <taxon>Tengunoibacter</taxon>
    </lineage>
</organism>
<comment type="caution">
    <text evidence="2">The sequence shown here is derived from an EMBL/GenBank/DDBJ whole genome shotgun (WGS) entry which is preliminary data.</text>
</comment>
<dbReference type="InterPro" id="IPR017926">
    <property type="entry name" value="GATASE"/>
</dbReference>
<name>A0A401ZZ75_9CHLR</name>
<reference evidence="3" key="1">
    <citation type="submission" date="2018-12" db="EMBL/GenBank/DDBJ databases">
        <title>Tengunoibacter tsumagoiensis gen. nov., sp. nov., Dictyobacter kobayashii sp. nov., D. alpinus sp. nov., and D. joshuensis sp. nov. and description of Dictyobacteraceae fam. nov. within the order Ktedonobacterales isolated from Tengu-no-mugimeshi.</title>
        <authorList>
            <person name="Wang C.M."/>
            <person name="Zheng Y."/>
            <person name="Sakai Y."/>
            <person name="Toyoda A."/>
            <person name="Minakuchi Y."/>
            <person name="Abe K."/>
            <person name="Yokota A."/>
            <person name="Yabe S."/>
        </authorList>
    </citation>
    <scope>NUCLEOTIDE SEQUENCE [LARGE SCALE GENOMIC DNA]</scope>
    <source>
        <strain evidence="3">Uno3</strain>
    </source>
</reference>
<dbReference type="GO" id="GO:0005829">
    <property type="term" value="C:cytosol"/>
    <property type="evidence" value="ECO:0007669"/>
    <property type="project" value="TreeGrafter"/>
</dbReference>
<dbReference type="PROSITE" id="PS51273">
    <property type="entry name" value="GATASE_TYPE_1"/>
    <property type="match status" value="1"/>
</dbReference>
<dbReference type="InterPro" id="IPR029062">
    <property type="entry name" value="Class_I_gatase-like"/>
</dbReference>
<dbReference type="SUPFAM" id="SSF52317">
    <property type="entry name" value="Class I glutamine amidotransferase-like"/>
    <property type="match status" value="1"/>
</dbReference>
<dbReference type="RefSeq" id="WP_161975393.1">
    <property type="nucleotide sequence ID" value="NZ_BIFR01000001.1"/>
</dbReference>
<feature type="domain" description="Glutamine amidotransferase" evidence="1">
    <location>
        <begin position="28"/>
        <end position="178"/>
    </location>
</feature>
<evidence type="ECO:0000259" key="1">
    <source>
        <dbReference type="Pfam" id="PF00117"/>
    </source>
</evidence>
<protein>
    <submittedName>
        <fullName evidence="2">GMP synthase</fullName>
    </submittedName>
</protein>
<dbReference type="InterPro" id="IPR044992">
    <property type="entry name" value="ChyE-like"/>
</dbReference>
<dbReference type="Proteomes" id="UP000287352">
    <property type="component" value="Unassembled WGS sequence"/>
</dbReference>
<keyword evidence="3" id="KW-1185">Reference proteome</keyword>
<dbReference type="PANTHER" id="PTHR42695:SF5">
    <property type="entry name" value="GLUTAMINE AMIDOTRANSFERASE YLR126C-RELATED"/>
    <property type="match status" value="1"/>
</dbReference>
<dbReference type="Gene3D" id="3.40.50.880">
    <property type="match status" value="1"/>
</dbReference>
<dbReference type="AlphaFoldDB" id="A0A401ZZ75"/>
<dbReference type="CDD" id="cd01741">
    <property type="entry name" value="GATase1_1"/>
    <property type="match status" value="1"/>
</dbReference>
<proteinExistence type="predicted"/>
<sequence>MKPVLLLQHSWDDPAGYLGELLTDYALPYEVVNVEKDPLPQPEAYQAIISLGGPQHVHDLDSFPYLKKELAFLCRAVEHEIPYLGICLGAQLLAVALGGEVYPHTTTEIGFSEVELTPAGADDPLFAGFSGRQKVFQWHEDTFSLPEGAIQLARNAVTEQQAFRYGLNAYALQYHIEINAEILDLWLYHPANKASMLDTLGEADYQKMEQEITFHVSDYRAHTRLLGENFLRISHFIT</sequence>
<accession>A0A401ZZ75</accession>
<dbReference type="PANTHER" id="PTHR42695">
    <property type="entry name" value="GLUTAMINE AMIDOTRANSFERASE YLR126C-RELATED"/>
    <property type="match status" value="1"/>
</dbReference>
<dbReference type="Pfam" id="PF00117">
    <property type="entry name" value="GATase"/>
    <property type="match status" value="1"/>
</dbReference>